<name>A0A2G2Y706_CAPAN</name>
<dbReference type="Pfam" id="PF23755">
    <property type="entry name" value="Ig-like_IP5PC_F"/>
    <property type="match status" value="1"/>
</dbReference>
<organism evidence="2 3">
    <name type="scientific">Capsicum annuum</name>
    <name type="common">Capsicum pepper</name>
    <dbReference type="NCBI Taxonomy" id="4072"/>
    <lineage>
        <taxon>Eukaryota</taxon>
        <taxon>Viridiplantae</taxon>
        <taxon>Streptophyta</taxon>
        <taxon>Embryophyta</taxon>
        <taxon>Tracheophyta</taxon>
        <taxon>Spermatophyta</taxon>
        <taxon>Magnoliopsida</taxon>
        <taxon>eudicotyledons</taxon>
        <taxon>Gunneridae</taxon>
        <taxon>Pentapetalae</taxon>
        <taxon>asterids</taxon>
        <taxon>lamiids</taxon>
        <taxon>Solanales</taxon>
        <taxon>Solanaceae</taxon>
        <taxon>Solanoideae</taxon>
        <taxon>Capsiceae</taxon>
        <taxon>Capsicum</taxon>
    </lineage>
</organism>
<evidence type="ECO:0000313" key="2">
    <source>
        <dbReference type="EMBL" id="PHT65351.1"/>
    </source>
</evidence>
<dbReference type="EMBL" id="AYRZ02000012">
    <property type="protein sequence ID" value="PHT65351.1"/>
    <property type="molecule type" value="Genomic_DNA"/>
</dbReference>
<evidence type="ECO:0000259" key="1">
    <source>
        <dbReference type="Pfam" id="PF23755"/>
    </source>
</evidence>
<comment type="caution">
    <text evidence="2">The sequence shown here is derived from an EMBL/GenBank/DDBJ whole genome shotgun (WGS) entry which is preliminary data.</text>
</comment>
<accession>A0A2G2Y706</accession>
<dbReference type="AlphaFoldDB" id="A0A2G2Y706"/>
<proteinExistence type="predicted"/>
<reference evidence="2 3" key="2">
    <citation type="journal article" date="2017" name="Genome Biol.">
        <title>New reference genome sequences of hot pepper reveal the massive evolution of plant disease-resistance genes by retroduplication.</title>
        <authorList>
            <person name="Kim S."/>
            <person name="Park J."/>
            <person name="Yeom S.I."/>
            <person name="Kim Y.M."/>
            <person name="Seo E."/>
            <person name="Kim K.T."/>
            <person name="Kim M.S."/>
            <person name="Lee J.M."/>
            <person name="Cheong K."/>
            <person name="Shin H.S."/>
            <person name="Kim S.B."/>
            <person name="Han K."/>
            <person name="Lee J."/>
            <person name="Park M."/>
            <person name="Lee H.A."/>
            <person name="Lee H.Y."/>
            <person name="Lee Y."/>
            <person name="Oh S."/>
            <person name="Lee J.H."/>
            <person name="Choi E."/>
            <person name="Choi E."/>
            <person name="Lee S.E."/>
            <person name="Jeon J."/>
            <person name="Kim H."/>
            <person name="Choi G."/>
            <person name="Song H."/>
            <person name="Lee J."/>
            <person name="Lee S.C."/>
            <person name="Kwon J.K."/>
            <person name="Lee H.Y."/>
            <person name="Koo N."/>
            <person name="Hong Y."/>
            <person name="Kim R.W."/>
            <person name="Kang W.H."/>
            <person name="Huh J.H."/>
            <person name="Kang B.C."/>
            <person name="Yang T.J."/>
            <person name="Lee Y.H."/>
            <person name="Bennetzen J.L."/>
            <person name="Choi D."/>
        </authorList>
    </citation>
    <scope>NUCLEOTIDE SEQUENCE [LARGE SCALE GENOMIC DNA]</scope>
    <source>
        <strain evidence="3">cv. CM334</strain>
    </source>
</reference>
<reference evidence="2 3" key="1">
    <citation type="journal article" date="2014" name="Nat. Genet.">
        <title>Genome sequence of the hot pepper provides insights into the evolution of pungency in Capsicum species.</title>
        <authorList>
            <person name="Kim S."/>
            <person name="Park M."/>
            <person name="Yeom S.I."/>
            <person name="Kim Y.M."/>
            <person name="Lee J.M."/>
            <person name="Lee H.A."/>
            <person name="Seo E."/>
            <person name="Choi J."/>
            <person name="Cheong K."/>
            <person name="Kim K.T."/>
            <person name="Jung K."/>
            <person name="Lee G.W."/>
            <person name="Oh S.K."/>
            <person name="Bae C."/>
            <person name="Kim S.B."/>
            <person name="Lee H.Y."/>
            <person name="Kim S.Y."/>
            <person name="Kim M.S."/>
            <person name="Kang B.C."/>
            <person name="Jo Y.D."/>
            <person name="Yang H.B."/>
            <person name="Jeong H.J."/>
            <person name="Kang W.H."/>
            <person name="Kwon J.K."/>
            <person name="Shin C."/>
            <person name="Lim J.Y."/>
            <person name="Park J.H."/>
            <person name="Huh J.H."/>
            <person name="Kim J.S."/>
            <person name="Kim B.D."/>
            <person name="Cohen O."/>
            <person name="Paran I."/>
            <person name="Suh M.C."/>
            <person name="Lee S.B."/>
            <person name="Kim Y.K."/>
            <person name="Shin Y."/>
            <person name="Noh S.J."/>
            <person name="Park J."/>
            <person name="Seo Y.S."/>
            <person name="Kwon S.Y."/>
            <person name="Kim H.A."/>
            <person name="Park J.M."/>
            <person name="Kim H.J."/>
            <person name="Choi S.B."/>
            <person name="Bosland P.W."/>
            <person name="Reeves G."/>
            <person name="Jo S.H."/>
            <person name="Lee B.W."/>
            <person name="Cho H.T."/>
            <person name="Choi H.S."/>
            <person name="Lee M.S."/>
            <person name="Yu Y."/>
            <person name="Do Choi Y."/>
            <person name="Park B.S."/>
            <person name="van Deynze A."/>
            <person name="Ashrafi H."/>
            <person name="Hill T."/>
            <person name="Kim W.T."/>
            <person name="Pai H.S."/>
            <person name="Ahn H.K."/>
            <person name="Yeam I."/>
            <person name="Giovannoni J.J."/>
            <person name="Rose J.K."/>
            <person name="Sorensen I."/>
            <person name="Lee S.J."/>
            <person name="Kim R.W."/>
            <person name="Choi I.Y."/>
            <person name="Choi B.S."/>
            <person name="Lim J.S."/>
            <person name="Lee Y.H."/>
            <person name="Choi D."/>
        </authorList>
    </citation>
    <scope>NUCLEOTIDE SEQUENCE [LARGE SCALE GENOMIC DNA]</scope>
    <source>
        <strain evidence="3">cv. CM334</strain>
    </source>
</reference>
<protein>
    <recommendedName>
        <fullName evidence="1">IP5PC-F immunoglobulin-like domain-containing protein</fullName>
    </recommendedName>
</protein>
<keyword evidence="3" id="KW-1185">Reference proteome</keyword>
<feature type="domain" description="IP5PC-F immunoglobulin-like" evidence="1">
    <location>
        <begin position="51"/>
        <end position="117"/>
    </location>
</feature>
<sequence>MSTKKMKKTYQYGAQINRNNNIAYLKLKIEVGADLHELEIENGGKRKEAILVTPGDDMVKYGEDAEILAHQEDFCNSEFIAEVIPPSKWSEVTREDKAILMINVKSNHSTKVRTHQLLGSKSRGRHAEA</sequence>
<dbReference type="Gramene" id="PHT65351">
    <property type="protein sequence ID" value="PHT65351"/>
    <property type="gene ID" value="T459_29776"/>
</dbReference>
<evidence type="ECO:0000313" key="3">
    <source>
        <dbReference type="Proteomes" id="UP000222542"/>
    </source>
</evidence>
<dbReference type="InterPro" id="IPR056455">
    <property type="entry name" value="Ig-like_IP5PC_F"/>
</dbReference>
<dbReference type="Proteomes" id="UP000222542">
    <property type="component" value="Unassembled WGS sequence"/>
</dbReference>
<gene>
    <name evidence="2" type="ORF">T459_29776</name>
</gene>